<reference evidence="1 2" key="1">
    <citation type="journal article" date="2013" name="BMC Genomics">
        <title>Reconstruction of the lipid metabolism for the microalga Monoraphidium neglectum from its genome sequence reveals characteristics suitable for biofuel production.</title>
        <authorList>
            <person name="Bogen C."/>
            <person name="Al-Dilaimi A."/>
            <person name="Albersmeier A."/>
            <person name="Wichmann J."/>
            <person name="Grundmann M."/>
            <person name="Rupp O."/>
            <person name="Lauersen K.J."/>
            <person name="Blifernez-Klassen O."/>
            <person name="Kalinowski J."/>
            <person name="Goesmann A."/>
            <person name="Mussgnug J.H."/>
            <person name="Kruse O."/>
        </authorList>
    </citation>
    <scope>NUCLEOTIDE SEQUENCE [LARGE SCALE GENOMIC DNA]</scope>
    <source>
        <strain evidence="1 2">SAG 48.87</strain>
    </source>
</reference>
<dbReference type="OrthoDB" id="1434354at2759"/>
<evidence type="ECO:0000313" key="1">
    <source>
        <dbReference type="EMBL" id="KIY99951.1"/>
    </source>
</evidence>
<dbReference type="Gene3D" id="3.40.525.10">
    <property type="entry name" value="CRAL-TRIO lipid binding domain"/>
    <property type="match status" value="1"/>
</dbReference>
<organism evidence="1 2">
    <name type="scientific">Monoraphidium neglectum</name>
    <dbReference type="NCBI Taxonomy" id="145388"/>
    <lineage>
        <taxon>Eukaryota</taxon>
        <taxon>Viridiplantae</taxon>
        <taxon>Chlorophyta</taxon>
        <taxon>core chlorophytes</taxon>
        <taxon>Chlorophyceae</taxon>
        <taxon>CS clade</taxon>
        <taxon>Sphaeropleales</taxon>
        <taxon>Selenastraceae</taxon>
        <taxon>Monoraphidium</taxon>
    </lineage>
</organism>
<accession>A0A0D2MGX7</accession>
<dbReference type="PANTHER" id="PTHR46277:SF3">
    <property type="entry name" value="BINDING PROTEIN, PUTATIVE-RELATED"/>
    <property type="match status" value="1"/>
</dbReference>
<proteinExistence type="predicted"/>
<dbReference type="GeneID" id="25740882"/>
<name>A0A0D2MGX7_9CHLO</name>
<dbReference type="AlphaFoldDB" id="A0A0D2MGX7"/>
<evidence type="ECO:0000313" key="2">
    <source>
        <dbReference type="Proteomes" id="UP000054498"/>
    </source>
</evidence>
<dbReference type="InterPro" id="IPR036865">
    <property type="entry name" value="CRAL-TRIO_dom_sf"/>
</dbReference>
<dbReference type="STRING" id="145388.A0A0D2MGX7"/>
<evidence type="ECO:0008006" key="3">
    <source>
        <dbReference type="Google" id="ProtNLM"/>
    </source>
</evidence>
<gene>
    <name evidence="1" type="ORF">MNEG_8006</name>
</gene>
<dbReference type="Proteomes" id="UP000054498">
    <property type="component" value="Unassembled WGS sequence"/>
</dbReference>
<dbReference type="PANTHER" id="PTHR46277">
    <property type="entry name" value="OS03G0850700 PROTEIN"/>
    <property type="match status" value="1"/>
</dbReference>
<dbReference type="RefSeq" id="XP_013898971.1">
    <property type="nucleotide sequence ID" value="XM_014043517.1"/>
</dbReference>
<dbReference type="KEGG" id="mng:MNEG_8006"/>
<sequence length="128" mass="13874">MGFFSTAKAAPVANPPPANEQELADVIATTRALLDDASEVDRLLRVGGEEPLTAGQVRRWLSGRDWEPARAARDLAAHAAWRAQYAPQGRVLDCEVANELAQNKVLIQGLDRNGRAVIMVLGAQHVPR</sequence>
<keyword evidence="2" id="KW-1185">Reference proteome</keyword>
<dbReference type="EMBL" id="KK101695">
    <property type="protein sequence ID" value="KIY99951.1"/>
    <property type="molecule type" value="Genomic_DNA"/>
</dbReference>
<protein>
    <recommendedName>
        <fullName evidence="3">CRAL/TRIO N-terminal domain-containing protein</fullName>
    </recommendedName>
</protein>